<dbReference type="InterPro" id="IPR013210">
    <property type="entry name" value="LRR_N_plant-typ"/>
</dbReference>
<dbReference type="InterPro" id="IPR032675">
    <property type="entry name" value="LRR_dom_sf"/>
</dbReference>
<evidence type="ECO:0000256" key="12">
    <source>
        <dbReference type="SAM" id="SignalP"/>
    </source>
</evidence>
<dbReference type="GO" id="GO:0009791">
    <property type="term" value="P:post-embryonic development"/>
    <property type="evidence" value="ECO:0007669"/>
    <property type="project" value="UniProtKB-ARBA"/>
</dbReference>
<evidence type="ECO:0000256" key="9">
    <source>
        <dbReference type="ARBA" id="ARBA00023136"/>
    </source>
</evidence>
<accession>A0AAW1IHB8</accession>
<dbReference type="AlphaFoldDB" id="A0AAW1IHB8"/>
<evidence type="ECO:0000256" key="8">
    <source>
        <dbReference type="ARBA" id="ARBA00022989"/>
    </source>
</evidence>
<evidence type="ECO:0000256" key="11">
    <source>
        <dbReference type="SAM" id="Phobius"/>
    </source>
</evidence>
<dbReference type="Pfam" id="PF08263">
    <property type="entry name" value="LRRNT_2"/>
    <property type="match status" value="1"/>
</dbReference>
<keyword evidence="3" id="KW-1003">Cell membrane</keyword>
<keyword evidence="15" id="KW-1185">Reference proteome</keyword>
<dbReference type="PANTHER" id="PTHR48063">
    <property type="entry name" value="LRR RECEPTOR-LIKE KINASE"/>
    <property type="match status" value="1"/>
</dbReference>
<evidence type="ECO:0000256" key="10">
    <source>
        <dbReference type="ARBA" id="ARBA00023180"/>
    </source>
</evidence>
<protein>
    <recommendedName>
        <fullName evidence="13">Leucine-rich repeat-containing N-terminal plant-type domain-containing protein</fullName>
    </recommendedName>
</protein>
<evidence type="ECO:0000256" key="4">
    <source>
        <dbReference type="ARBA" id="ARBA00022614"/>
    </source>
</evidence>
<dbReference type="Pfam" id="PF13855">
    <property type="entry name" value="LRR_8"/>
    <property type="match status" value="1"/>
</dbReference>
<evidence type="ECO:0000256" key="3">
    <source>
        <dbReference type="ARBA" id="ARBA00022475"/>
    </source>
</evidence>
<keyword evidence="5 11" id="KW-0812">Transmembrane</keyword>
<keyword evidence="6 12" id="KW-0732">Signal</keyword>
<proteinExistence type="inferred from homology"/>
<dbReference type="SMART" id="SM00369">
    <property type="entry name" value="LRR_TYP"/>
    <property type="match status" value="7"/>
</dbReference>
<comment type="caution">
    <text evidence="14">The sequence shown here is derived from an EMBL/GenBank/DDBJ whole genome shotgun (WGS) entry which is preliminary data.</text>
</comment>
<dbReference type="InterPro" id="IPR046956">
    <property type="entry name" value="RLP23-like"/>
</dbReference>
<reference evidence="14" key="1">
    <citation type="submission" date="2024-03" db="EMBL/GenBank/DDBJ databases">
        <title>WGS assembly of Saponaria officinalis var. Norfolk2.</title>
        <authorList>
            <person name="Jenkins J."/>
            <person name="Shu S."/>
            <person name="Grimwood J."/>
            <person name="Barry K."/>
            <person name="Goodstein D."/>
            <person name="Schmutz J."/>
            <person name="Leebens-Mack J."/>
            <person name="Osbourn A."/>
        </authorList>
    </citation>
    <scope>NUCLEOTIDE SEQUENCE [LARGE SCALE GENOMIC DNA]</scope>
    <source>
        <strain evidence="14">JIC</strain>
    </source>
</reference>
<evidence type="ECO:0000256" key="2">
    <source>
        <dbReference type="ARBA" id="ARBA00009592"/>
    </source>
</evidence>
<dbReference type="PANTHER" id="PTHR48063:SF112">
    <property type="entry name" value="RECEPTOR LIKE PROTEIN 30-LIKE"/>
    <property type="match status" value="1"/>
</dbReference>
<comment type="subcellular location">
    <subcellularLocation>
        <location evidence="1">Cell membrane</location>
        <topology evidence="1">Single-pass type I membrane protein</topology>
    </subcellularLocation>
</comment>
<dbReference type="InterPro" id="IPR003591">
    <property type="entry name" value="Leu-rich_rpt_typical-subtyp"/>
</dbReference>
<dbReference type="EMBL" id="JBDFQZ010000009">
    <property type="protein sequence ID" value="KAK9688815.1"/>
    <property type="molecule type" value="Genomic_DNA"/>
</dbReference>
<keyword evidence="7" id="KW-0677">Repeat</keyword>
<evidence type="ECO:0000256" key="5">
    <source>
        <dbReference type="ARBA" id="ARBA00022692"/>
    </source>
</evidence>
<sequence length="711" mass="78101">MKISLVYCFFWIPFIYLFTCTCTQLASSVCLDDQRSLLLKLRDGLHFNIAASSKLATWNETSDCCHWHGVQCNSSTGHVIGLDLCGESISGSVDEFDSLLSLRSLQSLNLAKNSFNGIAIPTGFGKLTGLNYLNLSNAGFGLQIPIEISRLVNLVTLDLSSDYYGMLGFSPLKLENPDLGAIIRDFKNLRGLHLDGVVISASGAEWCKALSSSVPNLQFLSLSNCSLSGGIDQSLEMLHSLSEIQLSENNLADTVPDFIANFRNLTLLKLDNCQLNGTFPQTVLQLPTLRDLDLSFNSFLQGTLPEFAVGASLQRLVLRFTNFSGQLPKSIGNLRQMQRIKLMNCSFDGPILSSVRKMNQLEYVDLSYNNFSGLVPSFSTAKNLICLRLSNNMLTGTLSSTKWSNLTNLIDLDMSVNSLQGGIPMEMFSLPSLTVLHLFQNKFNGTLRELPNMPSSTLRNLDLSNNYLEGSISNSLFGFKALGTLELSYNNFTRLEKPSPHTSNLNILDISSNKFCGEIPKTIGNLIPLVFLNLSNNALSGPIPSSIGNLRMLETLDLSHNDLNGTIPAQISNLNFLALLDLSYNKLTGTIQLKTFDSSDYIGNPGLCGPPLTRSLKCSPAPSETVSLEARKASNATVLGWQFILLIGLGFFTGVTFVTTTLMFWKKGSKWHDELVNKLVSTLAGVDTSEYRHIHLKEGCPDMSRCPHMHV</sequence>
<dbReference type="FunFam" id="3.80.10.10:FF:000233">
    <property type="entry name" value="Leucine-rich repeat receptor-like protein kinase TDR"/>
    <property type="match status" value="1"/>
</dbReference>
<evidence type="ECO:0000313" key="15">
    <source>
        <dbReference type="Proteomes" id="UP001443914"/>
    </source>
</evidence>
<evidence type="ECO:0000313" key="14">
    <source>
        <dbReference type="EMBL" id="KAK9688815.1"/>
    </source>
</evidence>
<organism evidence="14 15">
    <name type="scientific">Saponaria officinalis</name>
    <name type="common">Common soapwort</name>
    <name type="synonym">Lychnis saponaria</name>
    <dbReference type="NCBI Taxonomy" id="3572"/>
    <lineage>
        <taxon>Eukaryota</taxon>
        <taxon>Viridiplantae</taxon>
        <taxon>Streptophyta</taxon>
        <taxon>Embryophyta</taxon>
        <taxon>Tracheophyta</taxon>
        <taxon>Spermatophyta</taxon>
        <taxon>Magnoliopsida</taxon>
        <taxon>eudicotyledons</taxon>
        <taxon>Gunneridae</taxon>
        <taxon>Pentapetalae</taxon>
        <taxon>Caryophyllales</taxon>
        <taxon>Caryophyllaceae</taxon>
        <taxon>Caryophylleae</taxon>
        <taxon>Saponaria</taxon>
    </lineage>
</organism>
<keyword evidence="10" id="KW-0325">Glycoprotein</keyword>
<dbReference type="Pfam" id="PF00560">
    <property type="entry name" value="LRR_1"/>
    <property type="match status" value="4"/>
</dbReference>
<dbReference type="InterPro" id="IPR001611">
    <property type="entry name" value="Leu-rich_rpt"/>
</dbReference>
<feature type="signal peptide" evidence="12">
    <location>
        <begin position="1"/>
        <end position="28"/>
    </location>
</feature>
<dbReference type="PRINTS" id="PR00019">
    <property type="entry name" value="LEURICHRPT"/>
</dbReference>
<keyword evidence="9 11" id="KW-0472">Membrane</keyword>
<dbReference type="SUPFAM" id="SSF52047">
    <property type="entry name" value="RNI-like"/>
    <property type="match status" value="1"/>
</dbReference>
<feature type="chain" id="PRO_5043575944" description="Leucine-rich repeat-containing N-terminal plant-type domain-containing protein" evidence="12">
    <location>
        <begin position="29"/>
        <end position="711"/>
    </location>
</feature>
<keyword evidence="4" id="KW-0433">Leucine-rich repeat</keyword>
<gene>
    <name evidence="14" type="ORF">RND81_09G012700</name>
</gene>
<evidence type="ECO:0000256" key="7">
    <source>
        <dbReference type="ARBA" id="ARBA00022737"/>
    </source>
</evidence>
<dbReference type="Gene3D" id="3.80.10.10">
    <property type="entry name" value="Ribonuclease Inhibitor"/>
    <property type="match status" value="5"/>
</dbReference>
<dbReference type="SUPFAM" id="SSF52058">
    <property type="entry name" value="L domain-like"/>
    <property type="match status" value="1"/>
</dbReference>
<evidence type="ECO:0000256" key="1">
    <source>
        <dbReference type="ARBA" id="ARBA00004251"/>
    </source>
</evidence>
<evidence type="ECO:0000259" key="13">
    <source>
        <dbReference type="Pfam" id="PF08263"/>
    </source>
</evidence>
<feature type="transmembrane region" description="Helical" evidence="11">
    <location>
        <begin position="639"/>
        <end position="665"/>
    </location>
</feature>
<evidence type="ECO:0000256" key="6">
    <source>
        <dbReference type="ARBA" id="ARBA00022729"/>
    </source>
</evidence>
<dbReference type="Proteomes" id="UP001443914">
    <property type="component" value="Unassembled WGS sequence"/>
</dbReference>
<keyword evidence="8 11" id="KW-1133">Transmembrane helix</keyword>
<name>A0AAW1IHB8_SAPOF</name>
<dbReference type="GO" id="GO:0005886">
    <property type="term" value="C:plasma membrane"/>
    <property type="evidence" value="ECO:0007669"/>
    <property type="project" value="UniProtKB-SubCell"/>
</dbReference>
<comment type="similarity">
    <text evidence="2">Belongs to the RLP family.</text>
</comment>
<feature type="domain" description="Leucine-rich repeat-containing N-terminal plant-type" evidence="13">
    <location>
        <begin position="32"/>
        <end position="73"/>
    </location>
</feature>